<dbReference type="Proteomes" id="UP001058003">
    <property type="component" value="Chromosome"/>
</dbReference>
<dbReference type="AlphaFoldDB" id="A0A9Q9MJ16"/>
<feature type="transmembrane region" description="Helical" evidence="7">
    <location>
        <begin position="552"/>
        <end position="580"/>
    </location>
</feature>
<evidence type="ECO:0000256" key="7">
    <source>
        <dbReference type="SAM" id="Phobius"/>
    </source>
</evidence>
<feature type="transmembrane region" description="Helical" evidence="7">
    <location>
        <begin position="521"/>
        <end position="540"/>
    </location>
</feature>
<dbReference type="Gene3D" id="3.40.710.10">
    <property type="entry name" value="DD-peptidase/beta-lactamase superfamily"/>
    <property type="match status" value="2"/>
</dbReference>
<dbReference type="OrthoDB" id="3350718at2"/>
<evidence type="ECO:0000256" key="1">
    <source>
        <dbReference type="ARBA" id="ARBA00004141"/>
    </source>
</evidence>
<evidence type="ECO:0000313" key="9">
    <source>
        <dbReference type="EMBL" id="UWZ56470.1"/>
    </source>
</evidence>
<proteinExistence type="predicted"/>
<reference evidence="9" key="1">
    <citation type="submission" date="2021-04" db="EMBL/GenBank/DDBJ databases">
        <title>Dactylosporangium aurantiacum NRRL B-8018 full assembly.</title>
        <authorList>
            <person name="Hartkoorn R.C."/>
            <person name="Beaudoing E."/>
            <person name="Hot D."/>
        </authorList>
    </citation>
    <scope>NUCLEOTIDE SEQUENCE</scope>
    <source>
        <strain evidence="9">NRRL B-8018</strain>
    </source>
</reference>
<evidence type="ECO:0000313" key="10">
    <source>
        <dbReference type="Proteomes" id="UP001058003"/>
    </source>
</evidence>
<dbReference type="EMBL" id="CP073767">
    <property type="protein sequence ID" value="UWZ56470.1"/>
    <property type="molecule type" value="Genomic_DNA"/>
</dbReference>
<feature type="compositionally biased region" description="Basic and acidic residues" evidence="6">
    <location>
        <begin position="801"/>
        <end position="810"/>
    </location>
</feature>
<dbReference type="GO" id="GO:0051301">
    <property type="term" value="P:cell division"/>
    <property type="evidence" value="ECO:0007669"/>
    <property type="project" value="InterPro"/>
</dbReference>
<keyword evidence="3" id="KW-0133">Cell shape</keyword>
<feature type="transmembrane region" description="Helical" evidence="7">
    <location>
        <begin position="172"/>
        <end position="189"/>
    </location>
</feature>
<keyword evidence="4 7" id="KW-1133">Transmembrane helix</keyword>
<feature type="transmembrane region" description="Helical" evidence="7">
    <location>
        <begin position="264"/>
        <end position="281"/>
    </location>
</feature>
<dbReference type="GO" id="GO:0071972">
    <property type="term" value="F:peptidoglycan L,D-transpeptidase activity"/>
    <property type="evidence" value="ECO:0007669"/>
    <property type="project" value="TreeGrafter"/>
</dbReference>
<evidence type="ECO:0000256" key="4">
    <source>
        <dbReference type="ARBA" id="ARBA00022989"/>
    </source>
</evidence>
<dbReference type="PANTHER" id="PTHR30627">
    <property type="entry name" value="PEPTIDOGLYCAN D,D-TRANSPEPTIDASE"/>
    <property type="match status" value="1"/>
</dbReference>
<keyword evidence="10" id="KW-1185">Reference proteome</keyword>
<dbReference type="KEGG" id="daur:Daura_09985"/>
<dbReference type="GO" id="GO:0005886">
    <property type="term" value="C:plasma membrane"/>
    <property type="evidence" value="ECO:0007669"/>
    <property type="project" value="TreeGrafter"/>
</dbReference>
<dbReference type="InterPro" id="IPR050515">
    <property type="entry name" value="Beta-lactam/transpept"/>
</dbReference>
<gene>
    <name evidence="9" type="ORF">Daura_09985</name>
</gene>
<feature type="transmembrane region" description="Helical" evidence="7">
    <location>
        <begin position="17"/>
        <end position="36"/>
    </location>
</feature>
<dbReference type="InterPro" id="IPR001182">
    <property type="entry name" value="FtsW/RodA"/>
</dbReference>
<evidence type="ECO:0000259" key="8">
    <source>
        <dbReference type="Pfam" id="PF00905"/>
    </source>
</evidence>
<dbReference type="Gene3D" id="3.90.1310.10">
    <property type="entry name" value="Penicillin-binding protein 2a (Domain 2)"/>
    <property type="match status" value="1"/>
</dbReference>
<feature type="transmembrane region" description="Helical" evidence="7">
    <location>
        <begin position="48"/>
        <end position="72"/>
    </location>
</feature>
<dbReference type="RefSeq" id="WP_156089967.1">
    <property type="nucleotide sequence ID" value="NZ_CP073767.1"/>
</dbReference>
<feature type="transmembrane region" description="Helical" evidence="7">
    <location>
        <begin position="326"/>
        <end position="349"/>
    </location>
</feature>
<evidence type="ECO:0000256" key="3">
    <source>
        <dbReference type="ARBA" id="ARBA00022960"/>
    </source>
</evidence>
<evidence type="ECO:0000256" key="5">
    <source>
        <dbReference type="ARBA" id="ARBA00023136"/>
    </source>
</evidence>
<feature type="transmembrane region" description="Helical" evidence="7">
    <location>
        <begin position="201"/>
        <end position="226"/>
    </location>
</feature>
<organism evidence="9 10">
    <name type="scientific">Dactylosporangium aurantiacum</name>
    <dbReference type="NCBI Taxonomy" id="35754"/>
    <lineage>
        <taxon>Bacteria</taxon>
        <taxon>Bacillati</taxon>
        <taxon>Actinomycetota</taxon>
        <taxon>Actinomycetes</taxon>
        <taxon>Micromonosporales</taxon>
        <taxon>Micromonosporaceae</taxon>
        <taxon>Dactylosporangium</taxon>
    </lineage>
</organism>
<comment type="subcellular location">
    <subcellularLocation>
        <location evidence="1">Membrane</location>
        <topology evidence="1">Multi-pass membrane protein</topology>
    </subcellularLocation>
</comment>
<dbReference type="Pfam" id="PF00905">
    <property type="entry name" value="Transpeptidase"/>
    <property type="match status" value="1"/>
</dbReference>
<feature type="region of interest" description="Disordered" evidence="6">
    <location>
        <begin position="782"/>
        <end position="810"/>
    </location>
</feature>
<dbReference type="PANTHER" id="PTHR30627:SF24">
    <property type="entry name" value="PENICILLIN-BINDING PROTEIN 4B"/>
    <property type="match status" value="1"/>
</dbReference>
<sequence length="1144" mass="118584">MPLLLIGAGFWLSRSAWALWTVGVLVVVGGLGLWGLRLLRGRPATPAAVPALLSVSTTLTAFGALLTVRLVVLPDPSDGLAAATARKALDAALPALIQPLLVVAAVLGVVAALSGGAAGGRRARIRGIATGWRAMVVHPIRPVVVDPVTTAFPHTDRAGPDKAKRFHISARTGIAAAIALTAALFLAPLTPGLGGGTGGAALTFAGLATPEYAKLVLIGVLALLVARHSHQYRNFRFRGLRDVLRGVRRDGGRTRVTFWHQTRFVLAPLLLFSAVAVTSVLRSDFGTLIPVLAGTIGVTWAATAFNADHDTAGGSRLWRVALGYRVFLLLGAALSLITFLVAMATNVVVGERLRTWRDPWTFRWSAGCVPVEVRGPTPPAGAVACQTSLAADTESQHSQIAQSLSAIADGGLWGRGLLDRASGSLPAGSTDFVLAVVWSKLGGLVVLALALLMTLLPILLTRAVTPDAQRIAIAPSRAQLFAAGLGAMILGQFLFVLAATVNLVPHSGITAPLLSRGGQANLTLLLGLVVVLLLGTDQALRPPGDTGQRRPGVLTVLGVPAAGAVAAVAMVATVTAMPYLALRPASGFLPAAYDEHRPACPARPEGRAGLTSPPPDPVTCSTDRTAYNRTVVEVRLAGGTTVGQRRPSGTWELRGDRAGLVAADLNGLLRTPGGQSGLIDQAYADVLAGTAGTSLRRRLLPWPPASHADGGVELTVDPRLQHAAAAALRDAPDGGPPLLAGGVVVIEAATGRVLAAASTPVEPQVTDTAAPPVDRGEANRYISENPDYGELGPGGQLDGSGDERCADPAPQDRDNCWRWSYLQRPVADTARRAEELRRYVGGDQKADPPRPEINRALGGTYGLGSTFKVVIAAAFLAQGGHTAQSLLEAPDSVTLSSGQRIRNAGGGPCRNVQDGKVTLADALAYSCNTAFVRLAMRLSWPAVAAQAEKFGLRVGGCRDAGPWLAGRPLGKGAVATCVPARSVEAAIGNNALGGQDVQGNPLGLATVLAAVANDGVAVQPSLVVSSTDPATGVVTRTPRAEQRTALTPQQAAELRTALAGTAEHGTARGLDDTLSKGLYAKTGTHDVTPPGRFVRQHLWLTGFVDTPHGPVAFAVTVESRDQAPGTERVHLVVEQLLRALQEAK</sequence>
<dbReference type="InterPro" id="IPR012338">
    <property type="entry name" value="Beta-lactam/transpept-like"/>
</dbReference>
<feature type="domain" description="Penicillin-binding protein transpeptidase" evidence="8">
    <location>
        <begin position="741"/>
        <end position="1124"/>
    </location>
</feature>
<keyword evidence="5 7" id="KW-0472">Membrane</keyword>
<feature type="region of interest" description="Disordered" evidence="6">
    <location>
        <begin position="600"/>
        <end position="622"/>
    </location>
</feature>
<name>A0A9Q9MJ16_9ACTN</name>
<feature type="transmembrane region" description="Helical" evidence="7">
    <location>
        <begin position="92"/>
        <end position="118"/>
    </location>
</feature>
<dbReference type="GO" id="GO:0008658">
    <property type="term" value="F:penicillin binding"/>
    <property type="evidence" value="ECO:0007669"/>
    <property type="project" value="InterPro"/>
</dbReference>
<feature type="transmembrane region" description="Helical" evidence="7">
    <location>
        <begin position="287"/>
        <end position="305"/>
    </location>
</feature>
<protein>
    <submittedName>
        <fullName evidence="9">FtsW/RodA/SpoVE family cell cycle protein</fullName>
    </submittedName>
</protein>
<dbReference type="SUPFAM" id="SSF56601">
    <property type="entry name" value="beta-lactamase/transpeptidase-like"/>
    <property type="match status" value="1"/>
</dbReference>
<accession>A0A9Q9MJ16</accession>
<evidence type="ECO:0000256" key="2">
    <source>
        <dbReference type="ARBA" id="ARBA00022692"/>
    </source>
</evidence>
<dbReference type="GO" id="GO:0008360">
    <property type="term" value="P:regulation of cell shape"/>
    <property type="evidence" value="ECO:0007669"/>
    <property type="project" value="UniProtKB-KW"/>
</dbReference>
<dbReference type="GO" id="GO:0071555">
    <property type="term" value="P:cell wall organization"/>
    <property type="evidence" value="ECO:0007669"/>
    <property type="project" value="TreeGrafter"/>
</dbReference>
<dbReference type="InterPro" id="IPR001460">
    <property type="entry name" value="PCN-bd_Tpept"/>
</dbReference>
<feature type="transmembrane region" description="Helical" evidence="7">
    <location>
        <begin position="480"/>
        <end position="501"/>
    </location>
</feature>
<feature type="transmembrane region" description="Helical" evidence="7">
    <location>
        <begin position="441"/>
        <end position="460"/>
    </location>
</feature>
<evidence type="ECO:0000256" key="6">
    <source>
        <dbReference type="SAM" id="MobiDB-lite"/>
    </source>
</evidence>
<dbReference type="Pfam" id="PF01098">
    <property type="entry name" value="FTSW_RODA_SPOVE"/>
    <property type="match status" value="1"/>
</dbReference>
<keyword evidence="2 7" id="KW-0812">Transmembrane</keyword>